<dbReference type="SMART" id="SM00052">
    <property type="entry name" value="EAL"/>
    <property type="match status" value="1"/>
</dbReference>
<dbReference type="InterPro" id="IPR035919">
    <property type="entry name" value="EAL_sf"/>
</dbReference>
<sequence length="572" mass="67048">MISKNERIFYENLQLPLVLFDQSKGKLHAELISDGLCNVGTKDRETFLNQLNHDLYHQVHPADKLWLKHDIANFLSKMNDLDVVYRNKIHNGEGYRMVHLIGKWQPMNDGSEMVCFTYYDMMDPAGKLGKLFSNTVDEEDNALFRDTLTGLHNVMYFRQFADERLQLLLSCEKQPVLIYININSLHDYNSQYGYSRGDDLLRLYASLIKEYFPDAMIARAVDDQFVLIDEFSTKTLILDNIKTINHHVQKTAYGKPLGIRVGICIVRPNMTAAKAVDYARIALKNIGDDLSTICNFYSQKQDEQYKKRRYILEHFNEAMEQDWIQPFYHGIVRTTTHKFAIFESLARWIDPVYGTISPAEFIPILSHFHLLHELDFYMVEHICRDLHLAHQARFPLSQISINFSAQDFDHADVVYELNTILQRYNIPKDFIIVEITEQDIARATDHFHMQLEMLREEGYELWLDDFGSDYSSLSVFSQFTFDRIKFDMKLIHNLDEHNQANRRILRLIVNLCKELGIHTLAEGVETQEQLQFLQDIDCELVQGYLFHKPCDITTLLNDYHNCTDAYFESNKK</sequence>
<dbReference type="Gene3D" id="3.20.20.450">
    <property type="entry name" value="EAL domain"/>
    <property type="match status" value="1"/>
</dbReference>
<gene>
    <name evidence="3" type="ORF">SAMN02910417_02013</name>
</gene>
<feature type="domain" description="GGDEF" evidence="2">
    <location>
        <begin position="173"/>
        <end position="299"/>
    </location>
</feature>
<keyword evidence="4" id="KW-1185">Reference proteome</keyword>
<dbReference type="InterPro" id="IPR050706">
    <property type="entry name" value="Cyclic-di-GMP_PDE-like"/>
</dbReference>
<evidence type="ECO:0000259" key="1">
    <source>
        <dbReference type="PROSITE" id="PS50883"/>
    </source>
</evidence>
<name>A0A1G6C2K4_EUBOX</name>
<dbReference type="STRING" id="1732.SAMN02910417_02013"/>
<dbReference type="PROSITE" id="PS50883">
    <property type="entry name" value="EAL"/>
    <property type="match status" value="1"/>
</dbReference>
<dbReference type="SUPFAM" id="SSF141868">
    <property type="entry name" value="EAL domain-like"/>
    <property type="match status" value="1"/>
</dbReference>
<dbReference type="NCBIfam" id="TIGR00254">
    <property type="entry name" value="GGDEF"/>
    <property type="match status" value="1"/>
</dbReference>
<dbReference type="SMART" id="SM00267">
    <property type="entry name" value="GGDEF"/>
    <property type="match status" value="1"/>
</dbReference>
<protein>
    <submittedName>
        <fullName evidence="3">Diguanylate cyclase (GGDEF) domain-containing protein</fullName>
    </submittedName>
</protein>
<dbReference type="InterPro" id="IPR029787">
    <property type="entry name" value="Nucleotide_cyclase"/>
</dbReference>
<dbReference type="SUPFAM" id="SSF55073">
    <property type="entry name" value="Nucleotide cyclase"/>
    <property type="match status" value="1"/>
</dbReference>
<dbReference type="EMBL" id="FMXR01000014">
    <property type="protein sequence ID" value="SDB27038.1"/>
    <property type="molecule type" value="Genomic_DNA"/>
</dbReference>
<dbReference type="RefSeq" id="WP_176762366.1">
    <property type="nucleotide sequence ID" value="NZ_FMXR01000014.1"/>
</dbReference>
<evidence type="ECO:0000259" key="2">
    <source>
        <dbReference type="PROSITE" id="PS50887"/>
    </source>
</evidence>
<dbReference type="InterPro" id="IPR001633">
    <property type="entry name" value="EAL_dom"/>
</dbReference>
<dbReference type="PROSITE" id="PS50887">
    <property type="entry name" value="GGDEF"/>
    <property type="match status" value="1"/>
</dbReference>
<proteinExistence type="predicted"/>
<dbReference type="PANTHER" id="PTHR33121:SF79">
    <property type="entry name" value="CYCLIC DI-GMP PHOSPHODIESTERASE PDED-RELATED"/>
    <property type="match status" value="1"/>
</dbReference>
<dbReference type="Pfam" id="PF00990">
    <property type="entry name" value="GGDEF"/>
    <property type="match status" value="1"/>
</dbReference>
<feature type="domain" description="EAL" evidence="1">
    <location>
        <begin position="308"/>
        <end position="563"/>
    </location>
</feature>
<dbReference type="AlphaFoldDB" id="A0A1G6C2K4"/>
<dbReference type="GO" id="GO:0071111">
    <property type="term" value="F:cyclic-guanylate-specific phosphodiesterase activity"/>
    <property type="evidence" value="ECO:0007669"/>
    <property type="project" value="InterPro"/>
</dbReference>
<dbReference type="PANTHER" id="PTHR33121">
    <property type="entry name" value="CYCLIC DI-GMP PHOSPHODIESTERASE PDEF"/>
    <property type="match status" value="1"/>
</dbReference>
<dbReference type="InterPro" id="IPR000160">
    <property type="entry name" value="GGDEF_dom"/>
</dbReference>
<dbReference type="InterPro" id="IPR043128">
    <property type="entry name" value="Rev_trsase/Diguanyl_cyclase"/>
</dbReference>
<dbReference type="Gene3D" id="3.30.70.270">
    <property type="match status" value="1"/>
</dbReference>
<dbReference type="Pfam" id="PF00563">
    <property type="entry name" value="EAL"/>
    <property type="match status" value="1"/>
</dbReference>
<accession>A0A1G6C2K4</accession>
<evidence type="ECO:0000313" key="3">
    <source>
        <dbReference type="EMBL" id="SDB27038.1"/>
    </source>
</evidence>
<evidence type="ECO:0000313" key="4">
    <source>
        <dbReference type="Proteomes" id="UP000199228"/>
    </source>
</evidence>
<dbReference type="CDD" id="cd01948">
    <property type="entry name" value="EAL"/>
    <property type="match status" value="1"/>
</dbReference>
<organism evidence="3 4">
    <name type="scientific">Eubacterium oxidoreducens</name>
    <dbReference type="NCBI Taxonomy" id="1732"/>
    <lineage>
        <taxon>Bacteria</taxon>
        <taxon>Bacillati</taxon>
        <taxon>Bacillota</taxon>
        <taxon>Clostridia</taxon>
        <taxon>Eubacteriales</taxon>
        <taxon>Eubacteriaceae</taxon>
        <taxon>Eubacterium</taxon>
    </lineage>
</organism>
<reference evidence="3 4" key="1">
    <citation type="submission" date="2016-10" db="EMBL/GenBank/DDBJ databases">
        <authorList>
            <person name="de Groot N.N."/>
        </authorList>
    </citation>
    <scope>NUCLEOTIDE SEQUENCE [LARGE SCALE GENOMIC DNA]</scope>
    <source>
        <strain evidence="3 4">DSM 3217</strain>
    </source>
</reference>
<dbReference type="Proteomes" id="UP000199228">
    <property type="component" value="Unassembled WGS sequence"/>
</dbReference>